<evidence type="ECO:0000313" key="3">
    <source>
        <dbReference type="Proteomes" id="UP001175271"/>
    </source>
</evidence>
<evidence type="ECO:0000313" key="2">
    <source>
        <dbReference type="EMBL" id="KAK0410605.1"/>
    </source>
</evidence>
<evidence type="ECO:0000259" key="1">
    <source>
        <dbReference type="PROSITE" id="PS50181"/>
    </source>
</evidence>
<dbReference type="InterPro" id="IPR036047">
    <property type="entry name" value="F-box-like_dom_sf"/>
</dbReference>
<accession>A0AA39HR93</accession>
<dbReference type="SMART" id="SM00256">
    <property type="entry name" value="FBOX"/>
    <property type="match status" value="1"/>
</dbReference>
<organism evidence="2 3">
    <name type="scientific">Steinernema hermaphroditum</name>
    <dbReference type="NCBI Taxonomy" id="289476"/>
    <lineage>
        <taxon>Eukaryota</taxon>
        <taxon>Metazoa</taxon>
        <taxon>Ecdysozoa</taxon>
        <taxon>Nematoda</taxon>
        <taxon>Chromadorea</taxon>
        <taxon>Rhabditida</taxon>
        <taxon>Tylenchina</taxon>
        <taxon>Panagrolaimomorpha</taxon>
        <taxon>Strongyloidoidea</taxon>
        <taxon>Steinernematidae</taxon>
        <taxon>Steinernema</taxon>
    </lineage>
</organism>
<gene>
    <name evidence="2" type="ORF">QR680_005229</name>
</gene>
<dbReference type="InterPro" id="IPR001810">
    <property type="entry name" value="F-box_dom"/>
</dbReference>
<keyword evidence="3" id="KW-1185">Reference proteome</keyword>
<dbReference type="PROSITE" id="PS50181">
    <property type="entry name" value="FBOX"/>
    <property type="match status" value="1"/>
</dbReference>
<sequence length="303" mass="34590">MPSFIPLKHLAGYLNASRKKLIYEPSIFPSKKSRLSKKVSHPLAALPPLPDALWAQIATFCGPFDLLRMRRVCRQLNRVVDQKLEQVLYLDVIMCNIDDILSVDADDDGEFFRHPKSEILLHLSERSAILVVDEKWSSKDVQSLWAALQMFRHVPHNVMVDAQVAEMLVAAVAGVKLSRWHTFEAYTRVCSLQDVPSLHMKCPKTSSNPFRAKWPFFSSAKELTIRCATTDIAYVARLGDYGVGPEALIPEDVELVRLSVVDMKPRSRDAKAARANRPNRQLALFRRWIRADELLEKYCQQYS</sequence>
<name>A0AA39HR93_9BILA</name>
<dbReference type="Pfam" id="PF00646">
    <property type="entry name" value="F-box"/>
    <property type="match status" value="1"/>
</dbReference>
<dbReference type="EMBL" id="JAUCMV010000003">
    <property type="protein sequence ID" value="KAK0410605.1"/>
    <property type="molecule type" value="Genomic_DNA"/>
</dbReference>
<dbReference type="AlphaFoldDB" id="A0AA39HR93"/>
<comment type="caution">
    <text evidence="2">The sequence shown here is derived from an EMBL/GenBank/DDBJ whole genome shotgun (WGS) entry which is preliminary data.</text>
</comment>
<protein>
    <recommendedName>
        <fullName evidence="1">F-box domain-containing protein</fullName>
    </recommendedName>
</protein>
<dbReference type="SUPFAM" id="SSF81383">
    <property type="entry name" value="F-box domain"/>
    <property type="match status" value="1"/>
</dbReference>
<feature type="domain" description="F-box" evidence="1">
    <location>
        <begin position="43"/>
        <end position="92"/>
    </location>
</feature>
<reference evidence="2" key="1">
    <citation type="submission" date="2023-06" db="EMBL/GenBank/DDBJ databases">
        <title>Genomic analysis of the entomopathogenic nematode Steinernema hermaphroditum.</title>
        <authorList>
            <person name="Schwarz E.M."/>
            <person name="Heppert J.K."/>
            <person name="Baniya A."/>
            <person name="Schwartz H.T."/>
            <person name="Tan C.-H."/>
            <person name="Antoshechkin I."/>
            <person name="Sternberg P.W."/>
            <person name="Goodrich-Blair H."/>
            <person name="Dillman A.R."/>
        </authorList>
    </citation>
    <scope>NUCLEOTIDE SEQUENCE</scope>
    <source>
        <strain evidence="2">PS9179</strain>
        <tissue evidence="2">Whole animal</tissue>
    </source>
</reference>
<proteinExistence type="predicted"/>
<dbReference type="Proteomes" id="UP001175271">
    <property type="component" value="Unassembled WGS sequence"/>
</dbReference>